<dbReference type="Proteomes" id="UP000886883">
    <property type="component" value="Unassembled WGS sequence"/>
</dbReference>
<organism evidence="2 3">
    <name type="scientific">Candidatus Eisenbergiella merdigallinarum</name>
    <dbReference type="NCBI Taxonomy" id="2838552"/>
    <lineage>
        <taxon>Bacteria</taxon>
        <taxon>Bacillati</taxon>
        <taxon>Bacillota</taxon>
        <taxon>Clostridia</taxon>
        <taxon>Lachnospirales</taxon>
        <taxon>Lachnospiraceae</taxon>
        <taxon>Eisenbergiella</taxon>
    </lineage>
</organism>
<feature type="transmembrane region" description="Helical" evidence="1">
    <location>
        <begin position="187"/>
        <end position="206"/>
    </location>
</feature>
<feature type="transmembrane region" description="Helical" evidence="1">
    <location>
        <begin position="633"/>
        <end position="649"/>
    </location>
</feature>
<feature type="transmembrane region" description="Helical" evidence="1">
    <location>
        <begin position="317"/>
        <end position="337"/>
    </location>
</feature>
<feature type="transmembrane region" description="Helical" evidence="1">
    <location>
        <begin position="432"/>
        <end position="461"/>
    </location>
</feature>
<feature type="transmembrane region" description="Helical" evidence="1">
    <location>
        <begin position="231"/>
        <end position="249"/>
    </location>
</feature>
<sequence>MGFSGKRAAVLLALAAVFIELTLCQASFWTTLGSGWEDVTGSVEMTWEDVPAQELESADWEKAGMKAGEEEQISSSSGAVILRLAGLDEAVNRLHLDLSLPENVPVLATVYVRDEGNRYPCQLGKGRVLLSSVPENAWMKLYPYGRVQDLYVKLERADERGEGAGDAYGELSFGLKSVELNGRMPFLFRWPRALAIALLLAFLNALRPKSRLHGIAFLAEEGNRRGRRKRLAAMAGLTAVLIGAAWGFVRINPDCRSNLAPHHAQYQELAAALSRGEVSVGEADPLLLEVENPYDTIYLQANGIPYRADYSYYDGNYYVYFGIVPELLFYLPVYLLTGRALPNYLAVFAFFAGFILACAGLLFELMRRWFPKAPFYLYGVGMLMLTGSYSLFYLLIRPDLYHVPIIASCMFTAAGLWGWLRGLSAGRKKALWYAFGSLCMALTAGCRPQFALFSLLAVPLFWEEVFRKRELFAKKGAGRTAALILPFLAAAAGLMYYNALRFGSPLDFGASYSLTSNDMTHRGFNLSRIFYGLWYFLLEPPRMEASFPYLMSAAIETDYPGRMVSESCLGGIFACSMLSWPAFCLLCWKFFRRGTAQKGFCSAAAAVSAGVSLVIAAADATGAGILQRYSCDISFGLFLAAAVCLLLLAEWARERGVYGAFVLWLKTAVLLHAAFLFLALIQSDGSVNLLTGNPELYYSIQAMLRL</sequence>
<feature type="transmembrane region" description="Helical" evidence="1">
    <location>
        <begin position="481"/>
        <end position="499"/>
    </location>
</feature>
<evidence type="ECO:0000256" key="1">
    <source>
        <dbReference type="SAM" id="Phobius"/>
    </source>
</evidence>
<name>A0A9D2MS80_9FIRM</name>
<dbReference type="AlphaFoldDB" id="A0A9D2MS80"/>
<evidence type="ECO:0000313" key="2">
    <source>
        <dbReference type="EMBL" id="HJB91272.1"/>
    </source>
</evidence>
<feature type="transmembrane region" description="Helical" evidence="1">
    <location>
        <begin position="403"/>
        <end position="420"/>
    </location>
</feature>
<keyword evidence="1" id="KW-0812">Transmembrane</keyword>
<proteinExistence type="predicted"/>
<feature type="transmembrane region" description="Helical" evidence="1">
    <location>
        <begin position="344"/>
        <end position="363"/>
    </location>
</feature>
<reference evidence="2" key="1">
    <citation type="journal article" date="2021" name="PeerJ">
        <title>Extensive microbial diversity within the chicken gut microbiome revealed by metagenomics and culture.</title>
        <authorList>
            <person name="Gilroy R."/>
            <person name="Ravi A."/>
            <person name="Getino M."/>
            <person name="Pursley I."/>
            <person name="Horton D.L."/>
            <person name="Alikhan N.F."/>
            <person name="Baker D."/>
            <person name="Gharbi K."/>
            <person name="Hall N."/>
            <person name="Watson M."/>
            <person name="Adriaenssens E.M."/>
            <person name="Foster-Nyarko E."/>
            <person name="Jarju S."/>
            <person name="Secka A."/>
            <person name="Antonio M."/>
            <person name="Oren A."/>
            <person name="Chaudhuri R.R."/>
            <person name="La Ragione R."/>
            <person name="Hildebrand F."/>
            <person name="Pallen M.J."/>
        </authorList>
    </citation>
    <scope>NUCLEOTIDE SEQUENCE</scope>
    <source>
        <strain evidence="2">USAMLcec3-2134</strain>
    </source>
</reference>
<feature type="transmembrane region" description="Helical" evidence="1">
    <location>
        <begin position="661"/>
        <end position="681"/>
    </location>
</feature>
<reference evidence="2" key="2">
    <citation type="submission" date="2021-04" db="EMBL/GenBank/DDBJ databases">
        <authorList>
            <person name="Gilroy R."/>
        </authorList>
    </citation>
    <scope>NUCLEOTIDE SEQUENCE</scope>
    <source>
        <strain evidence="2">USAMLcec3-2134</strain>
    </source>
</reference>
<accession>A0A9D2MS80</accession>
<feature type="transmembrane region" description="Helical" evidence="1">
    <location>
        <begin position="375"/>
        <end position="396"/>
    </location>
</feature>
<keyword evidence="1" id="KW-1133">Transmembrane helix</keyword>
<dbReference type="EMBL" id="DWXE01000026">
    <property type="protein sequence ID" value="HJB91272.1"/>
    <property type="molecule type" value="Genomic_DNA"/>
</dbReference>
<protein>
    <submittedName>
        <fullName evidence="2">Uncharacterized protein</fullName>
    </submittedName>
</protein>
<feature type="transmembrane region" description="Helical" evidence="1">
    <location>
        <begin position="603"/>
        <end position="627"/>
    </location>
</feature>
<comment type="caution">
    <text evidence="2">The sequence shown here is derived from an EMBL/GenBank/DDBJ whole genome shotgun (WGS) entry which is preliminary data.</text>
</comment>
<feature type="transmembrane region" description="Helical" evidence="1">
    <location>
        <begin position="569"/>
        <end position="591"/>
    </location>
</feature>
<evidence type="ECO:0000313" key="3">
    <source>
        <dbReference type="Proteomes" id="UP000886883"/>
    </source>
</evidence>
<gene>
    <name evidence="2" type="ORF">H9763_07375</name>
</gene>
<keyword evidence="1" id="KW-0472">Membrane</keyword>